<keyword evidence="2" id="KW-1185">Reference proteome</keyword>
<dbReference type="AlphaFoldDB" id="A3XL98"/>
<dbReference type="InterPro" id="IPR011110">
    <property type="entry name" value="Reg_prop"/>
</dbReference>
<dbReference type="EMBL" id="AANC01000004">
    <property type="protein sequence ID" value="EAQ49671.1"/>
    <property type="molecule type" value="Genomic_DNA"/>
</dbReference>
<dbReference type="Proteomes" id="UP000001601">
    <property type="component" value="Unassembled WGS sequence"/>
</dbReference>
<dbReference type="PROSITE" id="PS51257">
    <property type="entry name" value="PROKAR_LIPOPROTEIN"/>
    <property type="match status" value="1"/>
</dbReference>
<reference evidence="1 2" key="1">
    <citation type="journal article" date="2007" name="Nature">
        <title>Light stimulates growth of proteorhodopsin-containing marine Flavobacteria.</title>
        <authorList>
            <person name="Gomez-Consarnau L."/>
            <person name="Gonzalez J.M."/>
            <person name="Coll-Llado M."/>
            <person name="Gourdon P."/>
            <person name="Pascher T."/>
            <person name="Neutze R."/>
            <person name="Pedros-Alio C."/>
            <person name="Pinhassi J."/>
        </authorList>
    </citation>
    <scope>NUCLEOTIDE SEQUENCE [LARGE SCALE GENOMIC DNA]</scope>
    <source>
        <strain evidence="1 2">MED217</strain>
    </source>
</reference>
<dbReference type="HOGENOM" id="CLU_064681_0_0_10"/>
<evidence type="ECO:0000313" key="1">
    <source>
        <dbReference type="EMBL" id="EAQ49671.1"/>
    </source>
</evidence>
<dbReference type="Gene3D" id="2.130.10.10">
    <property type="entry name" value="YVTN repeat-like/Quinoprotein amine dehydrogenase"/>
    <property type="match status" value="4"/>
</dbReference>
<dbReference type="SUPFAM" id="SSF63829">
    <property type="entry name" value="Calcium-dependent phosphotriesterase"/>
    <property type="match status" value="2"/>
</dbReference>
<proteinExistence type="predicted"/>
<organism evidence="1 2">
    <name type="scientific">Leeuwenhoekiella blandensis (strain CECT 7118 / CCUG 51940 / KCTC 22103 / MED217)</name>
    <name type="common">Flavobacterium sp. (strain MED217)</name>
    <dbReference type="NCBI Taxonomy" id="398720"/>
    <lineage>
        <taxon>Bacteria</taxon>
        <taxon>Pseudomonadati</taxon>
        <taxon>Bacteroidota</taxon>
        <taxon>Flavobacteriia</taxon>
        <taxon>Flavobacteriales</taxon>
        <taxon>Flavobacteriaceae</taxon>
        <taxon>Leeuwenhoekiella</taxon>
    </lineage>
</organism>
<protein>
    <submittedName>
        <fullName evidence="1">GGDEF domain protein</fullName>
    </submittedName>
</protein>
<comment type="caution">
    <text evidence="1">The sequence shown here is derived from an EMBL/GenBank/DDBJ whole genome shotgun (WGS) entry which is preliminary data.</text>
</comment>
<gene>
    <name evidence="1" type="ORF">MED217_12469</name>
</gene>
<accession>A3XL98</accession>
<dbReference type="OrthoDB" id="799853at2"/>
<dbReference type="InterPro" id="IPR015943">
    <property type="entry name" value="WD40/YVTN_repeat-like_dom_sf"/>
</dbReference>
<name>A3XL98_LEEBM</name>
<dbReference type="eggNOG" id="COG3292">
    <property type="taxonomic scope" value="Bacteria"/>
</dbReference>
<dbReference type="RefSeq" id="WP_009780850.1">
    <property type="nucleotide sequence ID" value="NZ_CH672395.1"/>
</dbReference>
<dbReference type="Pfam" id="PF07494">
    <property type="entry name" value="Reg_prop"/>
    <property type="match status" value="5"/>
</dbReference>
<evidence type="ECO:0000313" key="2">
    <source>
        <dbReference type="Proteomes" id="UP000001601"/>
    </source>
</evidence>
<dbReference type="STRING" id="398720.MED217_12469"/>
<sequence>MKAFIFLLPMLCIAFTSTSCTQKKTKKTDAAALTELIQPLTSDTLKFTSGVRAIFQDSNGNYWLGSHNEGLVVYNGTRFSYFTTANGLAENQIRSIQEDAQGNIWLGTADGVSKFNGTHFTNYTTETGFPEPVAKASSKNLWFNAGNLPGVNWWDGQQLNYVPFPKPISDDLENSYAITGISKDNQGQVWFGTYAGLFVFDGQNLLPVEKIKKALLPEDYIHIRSVFADSKGRIWVGNNGIGVLLIDGDTVINFSEENGLIHPESSRRGAHSPAGTLEHVFSIAEDAHGNIWFGDRDTGAWSYDGKSVKHHSINNTLDSIMIWSIYKDTTNRLLFGLYNGEVYAFNGMRFDKVF</sequence>